<keyword evidence="1" id="KW-0812">Transmembrane</keyword>
<feature type="transmembrane region" description="Helical" evidence="1">
    <location>
        <begin position="92"/>
        <end position="109"/>
    </location>
</feature>
<evidence type="ECO:0000313" key="3">
    <source>
        <dbReference type="Proteomes" id="UP001183643"/>
    </source>
</evidence>
<comment type="caution">
    <text evidence="2">The sequence shown here is derived from an EMBL/GenBank/DDBJ whole genome shotgun (WGS) entry which is preliminary data.</text>
</comment>
<keyword evidence="1" id="KW-1133">Transmembrane helix</keyword>
<organism evidence="2 3">
    <name type="scientific">Catenuloplanes atrovinosus</name>
    <dbReference type="NCBI Taxonomy" id="137266"/>
    <lineage>
        <taxon>Bacteria</taxon>
        <taxon>Bacillati</taxon>
        <taxon>Actinomycetota</taxon>
        <taxon>Actinomycetes</taxon>
        <taxon>Micromonosporales</taxon>
        <taxon>Micromonosporaceae</taxon>
        <taxon>Catenuloplanes</taxon>
    </lineage>
</organism>
<proteinExistence type="predicted"/>
<keyword evidence="3" id="KW-1185">Reference proteome</keyword>
<dbReference type="RefSeq" id="WP_310362061.1">
    <property type="nucleotide sequence ID" value="NZ_JAVDYB010000001.1"/>
</dbReference>
<feature type="transmembrane region" description="Helical" evidence="1">
    <location>
        <begin position="20"/>
        <end position="39"/>
    </location>
</feature>
<feature type="transmembrane region" description="Helical" evidence="1">
    <location>
        <begin position="46"/>
        <end position="62"/>
    </location>
</feature>
<evidence type="ECO:0000313" key="2">
    <source>
        <dbReference type="EMBL" id="MDR7273550.1"/>
    </source>
</evidence>
<evidence type="ECO:0000256" key="1">
    <source>
        <dbReference type="SAM" id="Phobius"/>
    </source>
</evidence>
<accession>A0AAE3YJH6</accession>
<keyword evidence="1" id="KW-0472">Membrane</keyword>
<feature type="transmembrane region" description="Helical" evidence="1">
    <location>
        <begin position="115"/>
        <end position="131"/>
    </location>
</feature>
<dbReference type="AlphaFoldDB" id="A0AAE3YJH6"/>
<sequence>MSGRRVPPAYRADDDIPGWIRYPARAIALLVVVPIRFVWELLRHTGRLIGAAVAWAGVYLLWLPLRWLWLHLFWLPLRWTWLTLLRPPLSRLVRYLVIIPVVTVIYRPLRRLALALRPVAVAVLSALWHVLHRWFLRPAGRAIAWVWRVLADALAWAWRHSAVPLGRGIAWLWRHTVVPVARAVAAVWAHTVTPVWRRLRDEIWRPAREFLRELGGR</sequence>
<dbReference type="Proteomes" id="UP001183643">
    <property type="component" value="Unassembled WGS sequence"/>
</dbReference>
<reference evidence="2" key="1">
    <citation type="submission" date="2023-07" db="EMBL/GenBank/DDBJ databases">
        <title>Sequencing the genomes of 1000 actinobacteria strains.</title>
        <authorList>
            <person name="Klenk H.-P."/>
        </authorList>
    </citation>
    <scope>NUCLEOTIDE SEQUENCE</scope>
    <source>
        <strain evidence="2">DSM 44707</strain>
    </source>
</reference>
<protein>
    <submittedName>
        <fullName evidence="2">Uncharacterized protein</fullName>
    </submittedName>
</protein>
<gene>
    <name evidence="2" type="ORF">J2S41_000328</name>
</gene>
<dbReference type="EMBL" id="JAVDYB010000001">
    <property type="protein sequence ID" value="MDR7273550.1"/>
    <property type="molecule type" value="Genomic_DNA"/>
</dbReference>
<name>A0AAE3YJH6_9ACTN</name>